<comment type="caution">
    <text evidence="1">The sequence shown here is derived from an EMBL/GenBank/DDBJ whole genome shotgun (WGS) entry which is preliminary data.</text>
</comment>
<gene>
    <name evidence="1" type="ORF">I602_1064</name>
    <name evidence="2" type="ORF">SAMN05444353_0713</name>
</gene>
<protein>
    <recommendedName>
        <fullName evidence="5">Lipocalin-like domain-containing protein</fullName>
    </recommendedName>
</protein>
<reference evidence="1 3" key="1">
    <citation type="submission" date="2015-07" db="EMBL/GenBank/DDBJ databases">
        <title>Genome of Polaribacter dokdonenesis DSW-5, isolated from seawater off Dokdo in Korea.</title>
        <authorList>
            <person name="Yoon K."/>
            <person name="Song J.Y."/>
            <person name="Kim J.F."/>
        </authorList>
    </citation>
    <scope>NUCLEOTIDE SEQUENCE [LARGE SCALE GENOMIC DNA]</scope>
    <source>
        <strain evidence="1 3">DSW-5</strain>
    </source>
</reference>
<accession>A0A0N0CF79</accession>
<sequence>MKQKHLLLILIFGTLIVACKKEKSLEEYMINSWQTTYMKIEMPTYEKSDSLYVYEDKFDNNPELVAQSTYNADGTFNAWFVNPKGEKVSESSGNWSVKNDSLFVDFFYNNRDIKVGYQITETEEGFTGKSKFDWDNDGELDDFLLMKTKRIKIQ</sequence>
<proteinExistence type="predicted"/>
<evidence type="ECO:0000313" key="2">
    <source>
        <dbReference type="EMBL" id="SEE09980.1"/>
    </source>
</evidence>
<evidence type="ECO:0008006" key="5">
    <source>
        <dbReference type="Google" id="ProtNLM"/>
    </source>
</evidence>
<name>A0A0N0CF79_9FLAO</name>
<organism evidence="1 3">
    <name type="scientific">Polaribacter dokdonensis DSW-5</name>
    <dbReference type="NCBI Taxonomy" id="1300348"/>
    <lineage>
        <taxon>Bacteria</taxon>
        <taxon>Pseudomonadati</taxon>
        <taxon>Bacteroidota</taxon>
        <taxon>Flavobacteriia</taxon>
        <taxon>Flavobacteriales</taxon>
        <taxon>Flavobacteriaceae</taxon>
    </lineage>
</organism>
<dbReference type="Proteomes" id="UP000183071">
    <property type="component" value="Unassembled WGS sequence"/>
</dbReference>
<keyword evidence="4" id="KW-1185">Reference proteome</keyword>
<evidence type="ECO:0000313" key="3">
    <source>
        <dbReference type="Proteomes" id="UP000037716"/>
    </source>
</evidence>
<dbReference type="OrthoDB" id="1201418at2"/>
<dbReference type="RefSeq" id="WP_053973680.1">
    <property type="nucleotide sequence ID" value="NZ_FNUE01000001.1"/>
</dbReference>
<dbReference type="AlphaFoldDB" id="A0A0N0CF79"/>
<evidence type="ECO:0000313" key="1">
    <source>
        <dbReference type="EMBL" id="KOY51504.1"/>
    </source>
</evidence>
<reference evidence="2 4" key="2">
    <citation type="submission" date="2016-10" db="EMBL/GenBank/DDBJ databases">
        <authorList>
            <person name="Varghese N."/>
            <person name="Submissions S."/>
        </authorList>
    </citation>
    <scope>NUCLEOTIDE SEQUENCE [LARGE SCALE GENOMIC DNA]</scope>
    <source>
        <strain evidence="2 4">DSW-5</strain>
    </source>
</reference>
<dbReference type="EMBL" id="FNUE01000001">
    <property type="protein sequence ID" value="SEE09980.1"/>
    <property type="molecule type" value="Genomic_DNA"/>
</dbReference>
<dbReference type="STRING" id="1300348.I602_1064"/>
<dbReference type="EMBL" id="LGBR01000001">
    <property type="protein sequence ID" value="KOY51504.1"/>
    <property type="molecule type" value="Genomic_DNA"/>
</dbReference>
<dbReference type="PROSITE" id="PS51257">
    <property type="entry name" value="PROKAR_LIPOPROTEIN"/>
    <property type="match status" value="1"/>
</dbReference>
<evidence type="ECO:0000313" key="4">
    <source>
        <dbReference type="Proteomes" id="UP000183071"/>
    </source>
</evidence>
<dbReference type="Proteomes" id="UP000037716">
    <property type="component" value="Unassembled WGS sequence"/>
</dbReference>
<dbReference type="PATRIC" id="fig|1300348.6.peg.1064"/>